<accession>A0A0L1JTP9</accession>
<evidence type="ECO:0000313" key="1">
    <source>
        <dbReference type="EMBL" id="KNG95149.1"/>
    </source>
</evidence>
<proteinExistence type="predicted"/>
<sequence length="68" mass="7607">MADQQLVLEILKDIQARQSRTEAKLDTMMRRMSTNEEAVANTQRSVDDLGRWLDDLIKAADLNTASGG</sequence>
<protein>
    <submittedName>
        <fullName evidence="1">Uncharacterized protein</fullName>
    </submittedName>
</protein>
<dbReference type="AlphaFoldDB" id="A0A0L1JTP9"/>
<keyword evidence="2" id="KW-1185">Reference proteome</keyword>
<dbReference type="EMBL" id="AQQZ01000001">
    <property type="protein sequence ID" value="KNG95149.1"/>
    <property type="molecule type" value="Genomic_DNA"/>
</dbReference>
<gene>
    <name evidence="1" type="ORF">ATO11_00400</name>
</gene>
<organism evidence="1 2">
    <name type="scientific">Pseudaestuariivita atlantica</name>
    <dbReference type="NCBI Taxonomy" id="1317121"/>
    <lineage>
        <taxon>Bacteria</taxon>
        <taxon>Pseudomonadati</taxon>
        <taxon>Pseudomonadota</taxon>
        <taxon>Alphaproteobacteria</taxon>
        <taxon>Rhodobacterales</taxon>
        <taxon>Paracoccaceae</taxon>
        <taxon>Pseudaestuariivita</taxon>
    </lineage>
</organism>
<dbReference type="STRING" id="1317121.ATO11_00400"/>
<evidence type="ECO:0000313" key="2">
    <source>
        <dbReference type="Proteomes" id="UP000036938"/>
    </source>
</evidence>
<name>A0A0L1JTP9_9RHOB</name>
<reference evidence="1 2" key="1">
    <citation type="journal article" date="2015" name="Int. J. Syst. Evol. Microbiol.">
        <title>Aestuariivita atlantica sp. nov., isolated from deep sea sediment of the Atlantic Ocean.</title>
        <authorList>
            <person name="Li G."/>
            <person name="Lai Q."/>
            <person name="Du Y."/>
            <person name="Liu X."/>
            <person name="Sun F."/>
            <person name="Shao Z."/>
        </authorList>
    </citation>
    <scope>NUCLEOTIDE SEQUENCE [LARGE SCALE GENOMIC DNA]</scope>
    <source>
        <strain evidence="1 2">22II-S11-z3</strain>
    </source>
</reference>
<dbReference type="RefSeq" id="WP_050528863.1">
    <property type="nucleotide sequence ID" value="NZ_AQQZ01000001.1"/>
</dbReference>
<comment type="caution">
    <text evidence="1">The sequence shown here is derived from an EMBL/GenBank/DDBJ whole genome shotgun (WGS) entry which is preliminary data.</text>
</comment>
<dbReference type="Proteomes" id="UP000036938">
    <property type="component" value="Unassembled WGS sequence"/>
</dbReference>